<feature type="compositionally biased region" description="Low complexity" evidence="1">
    <location>
        <begin position="157"/>
        <end position="172"/>
    </location>
</feature>
<feature type="domain" description="Bacteriophage T5 Orf172 DNA-binding" evidence="2">
    <location>
        <begin position="234"/>
        <end position="320"/>
    </location>
</feature>
<reference evidence="3" key="2">
    <citation type="submission" date="2020-02" db="EMBL/GenBank/DDBJ databases">
        <title>Identification and distribution of gene clusters putatively required for synthesis of sphingolipid metabolism inhibitors in phylogenetically diverse species of the filamentous fungus Fusarium.</title>
        <authorList>
            <person name="Kim H.-S."/>
            <person name="Busman M."/>
            <person name="Brown D.W."/>
            <person name="Divon H."/>
            <person name="Uhlig S."/>
            <person name="Proctor R.H."/>
        </authorList>
    </citation>
    <scope>NUCLEOTIDE SEQUENCE</scope>
    <source>
        <strain evidence="3">NRRL 25174</strain>
    </source>
</reference>
<feature type="region of interest" description="Disordered" evidence="1">
    <location>
        <begin position="365"/>
        <end position="422"/>
    </location>
</feature>
<dbReference type="Pfam" id="PF10544">
    <property type="entry name" value="T5orf172"/>
    <property type="match status" value="1"/>
</dbReference>
<gene>
    <name evidence="3" type="ORF">FBEOM_10978</name>
</gene>
<proteinExistence type="predicted"/>
<feature type="compositionally biased region" description="Acidic residues" evidence="1">
    <location>
        <begin position="406"/>
        <end position="422"/>
    </location>
</feature>
<dbReference type="EMBL" id="PVQB02000582">
    <property type="protein sequence ID" value="KAF4335179.1"/>
    <property type="molecule type" value="Genomic_DNA"/>
</dbReference>
<sequence>MSPTTSKIAWPTTTASLCELIGIDTDAKTCHASIQKDVRRCRNKISRPNSALITCLLEKIIIRGSFSAAQTELEKVSNLIMCQNIHQKKGPPCLSKWEKILKPFEVAVIKKEDTEHTLESGEGIVKASSPTTPVMPLKQEVQVKSNIPKPQTPSRCTSQSSPSTPEEPFFKPLLPQQQTPRTSKTVHEFEDFSLPCTSLEINKKIKKLLLCSLKGSEKEPQGHIYLYTFPESYHDAQPYIKIGFANNVGKRMQRWKYQCGYEAKVLGEFLAEHHVKVEKLVHAQLRNQRKREKGCPTCNTCHHEWFKIDFTTASKTIAQWTHWMRQMPYDDEGNILDKWRLRIEGLDMNDPDCWALLSNGVFDDDTEESDLSEEGDSFAWSEDEQSELSEDDSPEVSDTGKSEFSLTDDESDDWVSEEDDDE</sequence>
<organism evidence="3 4">
    <name type="scientific">Fusarium beomiforme</name>
    <dbReference type="NCBI Taxonomy" id="44412"/>
    <lineage>
        <taxon>Eukaryota</taxon>
        <taxon>Fungi</taxon>
        <taxon>Dikarya</taxon>
        <taxon>Ascomycota</taxon>
        <taxon>Pezizomycotina</taxon>
        <taxon>Sordariomycetes</taxon>
        <taxon>Hypocreomycetidae</taxon>
        <taxon>Hypocreales</taxon>
        <taxon>Nectriaceae</taxon>
        <taxon>Fusarium</taxon>
        <taxon>Fusarium burgessii species complex</taxon>
    </lineage>
</organism>
<evidence type="ECO:0000259" key="2">
    <source>
        <dbReference type="SMART" id="SM00974"/>
    </source>
</evidence>
<keyword evidence="4" id="KW-1185">Reference proteome</keyword>
<name>A0A9P5ABB4_9HYPO</name>
<evidence type="ECO:0000256" key="1">
    <source>
        <dbReference type="SAM" id="MobiDB-lite"/>
    </source>
</evidence>
<dbReference type="InterPro" id="IPR018306">
    <property type="entry name" value="Phage_T5_Orf172_DNA-bd"/>
</dbReference>
<feature type="compositionally biased region" description="Acidic residues" evidence="1">
    <location>
        <begin position="365"/>
        <end position="395"/>
    </location>
</feature>
<evidence type="ECO:0000313" key="3">
    <source>
        <dbReference type="EMBL" id="KAF4335179.1"/>
    </source>
</evidence>
<dbReference type="Proteomes" id="UP000730481">
    <property type="component" value="Unassembled WGS sequence"/>
</dbReference>
<reference evidence="3" key="1">
    <citation type="journal article" date="2017" name="Mycologia">
        <title>Fusarium algeriense, sp. nov., a novel toxigenic crown rot pathogen of durum wheat from Algeria is nested in the Fusarium burgessii species complex.</title>
        <authorList>
            <person name="Laraba I."/>
            <person name="Keddad A."/>
            <person name="Boureghda H."/>
            <person name="Abdallah N."/>
            <person name="Vaughan M.M."/>
            <person name="Proctor R.H."/>
            <person name="Busman M."/>
            <person name="O'Donnell K."/>
        </authorList>
    </citation>
    <scope>NUCLEOTIDE SEQUENCE</scope>
    <source>
        <strain evidence="3">NRRL 25174</strain>
    </source>
</reference>
<dbReference type="AlphaFoldDB" id="A0A9P5ABB4"/>
<evidence type="ECO:0000313" key="4">
    <source>
        <dbReference type="Proteomes" id="UP000730481"/>
    </source>
</evidence>
<dbReference type="SMART" id="SM00974">
    <property type="entry name" value="T5orf172"/>
    <property type="match status" value="1"/>
</dbReference>
<feature type="region of interest" description="Disordered" evidence="1">
    <location>
        <begin position="143"/>
        <end position="184"/>
    </location>
</feature>
<dbReference type="PANTHER" id="PTHR28094">
    <property type="entry name" value="MEIOTICALLY UP-REGULATED GENE 113 PROTEIN"/>
    <property type="match status" value="1"/>
</dbReference>
<feature type="compositionally biased region" description="Polar residues" evidence="1">
    <location>
        <begin position="143"/>
        <end position="156"/>
    </location>
</feature>
<dbReference type="InterPro" id="IPR053006">
    <property type="entry name" value="Meiosis_regulatory"/>
</dbReference>
<dbReference type="OrthoDB" id="2417614at2759"/>
<comment type="caution">
    <text evidence="3">The sequence shown here is derived from an EMBL/GenBank/DDBJ whole genome shotgun (WGS) entry which is preliminary data.</text>
</comment>
<dbReference type="PANTHER" id="PTHR28094:SF1">
    <property type="entry name" value="MEIOTICALLY UP-REGULATED GENE 113 PROTEIN"/>
    <property type="match status" value="1"/>
</dbReference>
<accession>A0A9P5ABB4</accession>
<protein>
    <recommendedName>
        <fullName evidence="2">Bacteriophage T5 Orf172 DNA-binding domain-containing protein</fullName>
    </recommendedName>
</protein>